<evidence type="ECO:0000313" key="4">
    <source>
        <dbReference type="EMBL" id="GFM38340.1"/>
    </source>
</evidence>
<dbReference type="PANTHER" id="PTHR35089:SF1">
    <property type="entry name" value="CHAPERONE PROTEIN SKP"/>
    <property type="match status" value="1"/>
</dbReference>
<feature type="compositionally biased region" description="Low complexity" evidence="3">
    <location>
        <begin position="164"/>
        <end position="173"/>
    </location>
</feature>
<dbReference type="GO" id="GO:0050821">
    <property type="term" value="P:protein stabilization"/>
    <property type="evidence" value="ECO:0007669"/>
    <property type="project" value="TreeGrafter"/>
</dbReference>
<sequence length="199" mass="21287">MKKMALFGILSLALVMGLGGCNKTEQAGPRVAVVDAGKVFQESAPGKAGVAYLEKISMSAQEEFKAIQTEAEKDNSQESMMKMQRVLGDIQQRMNSEQQLVIGKLNEAFRKVLDAYLAERKLDVILPSDQVMSFGPSADVTNDIIAAMNKETVVYESEDVVPAAPEAVPAAEEAAAKQDEAAQPASEAPAAPAAEEKKE</sequence>
<reference evidence="4 5" key="1">
    <citation type="submission" date="2020-05" db="EMBL/GenBank/DDBJ databases">
        <title>Draft genome sequence of Desulfovibrio psychrotolerans JS1T.</title>
        <authorList>
            <person name="Ueno A."/>
            <person name="Tamazawa S."/>
            <person name="Tamamura S."/>
            <person name="Murakami T."/>
            <person name="Kiyama T."/>
            <person name="Inomata H."/>
            <person name="Amano Y."/>
            <person name="Miyakawa K."/>
            <person name="Tamaki H."/>
            <person name="Naganuma T."/>
            <person name="Kaneko K."/>
        </authorList>
    </citation>
    <scope>NUCLEOTIDE SEQUENCE [LARGE SCALE GENOMIC DNA]</scope>
    <source>
        <strain evidence="4 5">JS1</strain>
    </source>
</reference>
<name>A0A7J0BXA8_9BACT</name>
<gene>
    <name evidence="4" type="ORF">DSM19430T_30240</name>
</gene>
<feature type="compositionally biased region" description="Low complexity" evidence="3">
    <location>
        <begin position="181"/>
        <end position="193"/>
    </location>
</feature>
<organism evidence="4 5">
    <name type="scientific">Desulfovibrio psychrotolerans</name>
    <dbReference type="NCBI Taxonomy" id="415242"/>
    <lineage>
        <taxon>Bacteria</taxon>
        <taxon>Pseudomonadati</taxon>
        <taxon>Thermodesulfobacteriota</taxon>
        <taxon>Desulfovibrionia</taxon>
        <taxon>Desulfovibrionales</taxon>
        <taxon>Desulfovibrionaceae</taxon>
        <taxon>Desulfovibrio</taxon>
    </lineage>
</organism>
<keyword evidence="5" id="KW-1185">Reference proteome</keyword>
<dbReference type="SMART" id="SM00935">
    <property type="entry name" value="OmpH"/>
    <property type="match status" value="1"/>
</dbReference>
<feature type="region of interest" description="Disordered" evidence="3">
    <location>
        <begin position="164"/>
        <end position="199"/>
    </location>
</feature>
<protein>
    <recommendedName>
        <fullName evidence="6">Outer membrane chaperone Skp</fullName>
    </recommendedName>
</protein>
<dbReference type="InterPro" id="IPR005632">
    <property type="entry name" value="Chaperone_Skp"/>
</dbReference>
<proteinExistence type="inferred from homology"/>
<dbReference type="AlphaFoldDB" id="A0A7J0BXA8"/>
<evidence type="ECO:0008006" key="6">
    <source>
        <dbReference type="Google" id="ProtNLM"/>
    </source>
</evidence>
<dbReference type="Proteomes" id="UP000503820">
    <property type="component" value="Unassembled WGS sequence"/>
</dbReference>
<evidence type="ECO:0000256" key="2">
    <source>
        <dbReference type="ARBA" id="ARBA00022729"/>
    </source>
</evidence>
<keyword evidence="2" id="KW-0732">Signal</keyword>
<dbReference type="InterPro" id="IPR024930">
    <property type="entry name" value="Skp_dom_sf"/>
</dbReference>
<dbReference type="PROSITE" id="PS51257">
    <property type="entry name" value="PROKAR_LIPOPROTEIN"/>
    <property type="match status" value="1"/>
</dbReference>
<dbReference type="PANTHER" id="PTHR35089">
    <property type="entry name" value="CHAPERONE PROTEIN SKP"/>
    <property type="match status" value="1"/>
</dbReference>
<comment type="similarity">
    <text evidence="1">Belongs to the Skp family.</text>
</comment>
<dbReference type="SUPFAM" id="SSF111384">
    <property type="entry name" value="OmpH-like"/>
    <property type="match status" value="1"/>
</dbReference>
<evidence type="ECO:0000256" key="1">
    <source>
        <dbReference type="ARBA" id="ARBA00009091"/>
    </source>
</evidence>
<dbReference type="Pfam" id="PF03938">
    <property type="entry name" value="OmpH"/>
    <property type="match status" value="1"/>
</dbReference>
<dbReference type="GO" id="GO:0005829">
    <property type="term" value="C:cytosol"/>
    <property type="evidence" value="ECO:0007669"/>
    <property type="project" value="TreeGrafter"/>
</dbReference>
<dbReference type="GO" id="GO:0051082">
    <property type="term" value="F:unfolded protein binding"/>
    <property type="evidence" value="ECO:0007669"/>
    <property type="project" value="InterPro"/>
</dbReference>
<comment type="caution">
    <text evidence="4">The sequence shown here is derived from an EMBL/GenBank/DDBJ whole genome shotgun (WGS) entry which is preliminary data.</text>
</comment>
<evidence type="ECO:0000313" key="5">
    <source>
        <dbReference type="Proteomes" id="UP000503820"/>
    </source>
</evidence>
<dbReference type="Gene3D" id="3.30.910.20">
    <property type="entry name" value="Skp domain"/>
    <property type="match status" value="1"/>
</dbReference>
<dbReference type="RefSeq" id="WP_174410954.1">
    <property type="nucleotide sequence ID" value="NZ_BLVP01000036.1"/>
</dbReference>
<accession>A0A7J0BXA8</accession>
<dbReference type="EMBL" id="BLVP01000036">
    <property type="protein sequence ID" value="GFM38340.1"/>
    <property type="molecule type" value="Genomic_DNA"/>
</dbReference>
<evidence type="ECO:0000256" key="3">
    <source>
        <dbReference type="SAM" id="MobiDB-lite"/>
    </source>
</evidence>